<evidence type="ECO:0000313" key="3">
    <source>
        <dbReference type="Proteomes" id="UP000741013"/>
    </source>
</evidence>
<dbReference type="SUPFAM" id="SSF140453">
    <property type="entry name" value="EsxAB dimer-like"/>
    <property type="match status" value="1"/>
</dbReference>
<dbReference type="InterPro" id="IPR036689">
    <property type="entry name" value="ESAT-6-like_sf"/>
</dbReference>
<feature type="region of interest" description="Disordered" evidence="1">
    <location>
        <begin position="95"/>
        <end position="122"/>
    </location>
</feature>
<sequence length="306" mass="32862">MAGGEYRIEPAEVRSITSTVRELGSTAMETTRDLDRLVLDGLAFAQIGGSVAGANASMQQQLVSGFSRFVNLIEDLTEKLKSAVDGYDDADRATAQGYGGGNGEVQQAQAQGGGAAAGGNADQLDPRVVESIMRSEGASGEQGGRQEAYGFREGNGTPYREIMAARREFGQGSAEEIAVVTRHMSDSARQAGALNFTDAGVQAAIMSGAHMRGVGGVQAILNSMAGADIARSGTLTPETIQHIQGLSSEEFQQQFRDTRLEYDREIYGDTTTRQGGQVQNWWDRYGNGLTQRYEREQQEFLGLARE</sequence>
<dbReference type="Proteomes" id="UP000741013">
    <property type="component" value="Unassembled WGS sequence"/>
</dbReference>
<dbReference type="EMBL" id="JAGGMS010000001">
    <property type="protein sequence ID" value="MBP2179494.1"/>
    <property type="molecule type" value="Genomic_DNA"/>
</dbReference>
<dbReference type="Gene3D" id="1.10.287.1060">
    <property type="entry name" value="ESAT-6-like"/>
    <property type="match status" value="1"/>
</dbReference>
<evidence type="ECO:0000256" key="1">
    <source>
        <dbReference type="SAM" id="MobiDB-lite"/>
    </source>
</evidence>
<protein>
    <submittedName>
        <fullName evidence="2">Uncharacterized protein YukE</fullName>
    </submittedName>
</protein>
<dbReference type="RefSeq" id="WP_209663205.1">
    <property type="nucleotide sequence ID" value="NZ_JAGGMS010000001.1"/>
</dbReference>
<accession>A0ABS4PJ92</accession>
<evidence type="ECO:0000313" key="2">
    <source>
        <dbReference type="EMBL" id="MBP2179494.1"/>
    </source>
</evidence>
<feature type="region of interest" description="Disordered" evidence="1">
    <location>
        <begin position="135"/>
        <end position="154"/>
    </location>
</feature>
<organism evidence="2 3">
    <name type="scientific">Amycolatopsis magusensis</name>
    <dbReference type="NCBI Taxonomy" id="882444"/>
    <lineage>
        <taxon>Bacteria</taxon>
        <taxon>Bacillati</taxon>
        <taxon>Actinomycetota</taxon>
        <taxon>Actinomycetes</taxon>
        <taxon>Pseudonocardiales</taxon>
        <taxon>Pseudonocardiaceae</taxon>
        <taxon>Amycolatopsis</taxon>
    </lineage>
</organism>
<comment type="caution">
    <text evidence="2">The sequence shown here is derived from an EMBL/GenBank/DDBJ whole genome shotgun (WGS) entry which is preliminary data.</text>
</comment>
<keyword evidence="3" id="KW-1185">Reference proteome</keyword>
<reference evidence="2 3" key="1">
    <citation type="submission" date="2021-03" db="EMBL/GenBank/DDBJ databases">
        <title>Sequencing the genomes of 1000 actinobacteria strains.</title>
        <authorList>
            <person name="Klenk H.-P."/>
        </authorList>
    </citation>
    <scope>NUCLEOTIDE SEQUENCE [LARGE SCALE GENOMIC DNA]</scope>
    <source>
        <strain evidence="2 3">DSM 45510</strain>
    </source>
</reference>
<proteinExistence type="predicted"/>
<gene>
    <name evidence="2" type="ORF">JOM49_001020</name>
</gene>
<name>A0ABS4PJ92_9PSEU</name>